<reference evidence="1 2" key="1">
    <citation type="journal article" date="2012" name="BMC Genomics">
        <title>Comparative genomics of the white-rot fungi, Phanerochaete carnosa and P. chrysosporium, to elucidate the genetic basis of the distinct wood types they colonize.</title>
        <authorList>
            <person name="Suzuki H."/>
            <person name="MacDonald J."/>
            <person name="Syed K."/>
            <person name="Salamov A."/>
            <person name="Hori C."/>
            <person name="Aerts A."/>
            <person name="Henrissat B."/>
            <person name="Wiebenga A."/>
            <person name="vanKuyk P.A."/>
            <person name="Barry K."/>
            <person name="Lindquist E."/>
            <person name="LaButti K."/>
            <person name="Lapidus A."/>
            <person name="Lucas S."/>
            <person name="Coutinho P."/>
            <person name="Gong Y."/>
            <person name="Samejima M."/>
            <person name="Mahadevan R."/>
            <person name="Abou-Zaid M."/>
            <person name="de Vries R.P."/>
            <person name="Igarashi K."/>
            <person name="Yadav J.S."/>
            <person name="Grigoriev I.V."/>
            <person name="Master E.R."/>
        </authorList>
    </citation>
    <scope>NUCLEOTIDE SEQUENCE [LARGE SCALE GENOMIC DNA]</scope>
    <source>
        <strain evidence="1 2">HHB-10118-sp</strain>
    </source>
</reference>
<evidence type="ECO:0000313" key="1">
    <source>
        <dbReference type="EMBL" id="EKM58414.1"/>
    </source>
</evidence>
<feature type="non-terminal residue" evidence="1">
    <location>
        <position position="1"/>
    </location>
</feature>
<dbReference type="Proteomes" id="UP000008370">
    <property type="component" value="Unassembled WGS sequence"/>
</dbReference>
<dbReference type="OrthoDB" id="539213at2759"/>
<dbReference type="InParanoid" id="K5WH42"/>
<organism evidence="1 2">
    <name type="scientific">Phanerochaete carnosa (strain HHB-10118-sp)</name>
    <name type="common">White-rot fungus</name>
    <name type="synonym">Peniophora carnosa</name>
    <dbReference type="NCBI Taxonomy" id="650164"/>
    <lineage>
        <taxon>Eukaryota</taxon>
        <taxon>Fungi</taxon>
        <taxon>Dikarya</taxon>
        <taxon>Basidiomycota</taxon>
        <taxon>Agaricomycotina</taxon>
        <taxon>Agaricomycetes</taxon>
        <taxon>Polyporales</taxon>
        <taxon>Phanerochaetaceae</taxon>
        <taxon>Phanerochaete</taxon>
    </lineage>
</organism>
<dbReference type="HOGENOM" id="CLU_063486_0_0_1"/>
<dbReference type="KEGG" id="pco:PHACADRAFT_252716"/>
<keyword evidence="2" id="KW-1185">Reference proteome</keyword>
<dbReference type="AlphaFoldDB" id="K5WH42"/>
<sequence length="192" mass="21568">MEEGTLHAHSLQSLPVELLYEIFIYSSWHLLPHTSKHFYEVFKCSPSSVTAEYLLARHTNAAGLIKFGGALITKILRYPICTQTVLEALLRLPDYASTKRDTSGTIKLPRRLFRSLSPRSTRPWSAQDEPMPFLRYIYDHPQIPPPNANCWDGYALTRAVASGFIPLTQFLLEHGASPACKGGMAVLVAVRR</sequence>
<gene>
    <name evidence="1" type="ORF">PHACADRAFT_252716</name>
</gene>
<dbReference type="EMBL" id="JH930470">
    <property type="protein sequence ID" value="EKM58414.1"/>
    <property type="molecule type" value="Genomic_DNA"/>
</dbReference>
<name>K5WH42_PHACS</name>
<dbReference type="GeneID" id="18915567"/>
<accession>K5WH42</accession>
<evidence type="ECO:0000313" key="2">
    <source>
        <dbReference type="Proteomes" id="UP000008370"/>
    </source>
</evidence>
<proteinExistence type="predicted"/>
<protein>
    <submittedName>
        <fullName evidence="1">Uncharacterized protein</fullName>
    </submittedName>
</protein>
<dbReference type="RefSeq" id="XP_007393728.1">
    <property type="nucleotide sequence ID" value="XM_007393666.1"/>
</dbReference>